<reference evidence="2" key="1">
    <citation type="submission" date="2018-05" db="EMBL/GenBank/DDBJ databases">
        <title>Complete Genome Sequence of Methylobacterium sp. 17SD2-17.</title>
        <authorList>
            <person name="Srinivasan S."/>
        </authorList>
    </citation>
    <scope>NUCLEOTIDE SEQUENCE [LARGE SCALE GENOMIC DNA]</scope>
    <source>
        <strain evidence="2">17SD2-17</strain>
    </source>
</reference>
<evidence type="ECO:0000313" key="2">
    <source>
        <dbReference type="Proteomes" id="UP000245926"/>
    </source>
</evidence>
<evidence type="ECO:0008006" key="3">
    <source>
        <dbReference type="Google" id="ProtNLM"/>
    </source>
</evidence>
<dbReference type="OrthoDB" id="8005934at2"/>
<dbReference type="InterPro" id="IPR009576">
    <property type="entry name" value="Biofilm_formation_YgiB"/>
</dbReference>
<dbReference type="Proteomes" id="UP000245926">
    <property type="component" value="Chromosome"/>
</dbReference>
<proteinExistence type="predicted"/>
<keyword evidence="2" id="KW-1185">Reference proteome</keyword>
<dbReference type="EMBL" id="CP029550">
    <property type="protein sequence ID" value="AWN41858.1"/>
    <property type="molecule type" value="Genomic_DNA"/>
</dbReference>
<dbReference type="AlphaFoldDB" id="A0A2U8W8C7"/>
<gene>
    <name evidence="1" type="ORF">DK389_16805</name>
</gene>
<dbReference type="Pfam" id="PF06693">
    <property type="entry name" value="DUF1190"/>
    <property type="match status" value="1"/>
</dbReference>
<name>A0A2U8W8C7_9HYPH</name>
<dbReference type="KEGG" id="mets:DK389_16805"/>
<protein>
    <recommendedName>
        <fullName evidence="3">DUF1190 domain-containing protein</fullName>
    </recommendedName>
</protein>
<accession>A0A2U8W8C7</accession>
<sequence>MARQGGILTDRPEGWPGPKRSQTISLLLLCGAGAAAIGLGALDPSQREEDVLVYPSAEACAAGRIRTDADCRRDYATARAAYPSAAPRYSSEPACESHHGRGHCLADTAAGLAPGGRYLPVMAGYVIGRRAEQDLPPQPVFDHAPEAAGHGGGGGYCTGSGGRIATGSGGRSASARVSSAAVRPVSFGGFGATGRAHSSGG</sequence>
<evidence type="ECO:0000313" key="1">
    <source>
        <dbReference type="EMBL" id="AWN41858.1"/>
    </source>
</evidence>
<dbReference type="RefSeq" id="WP_109891266.1">
    <property type="nucleotide sequence ID" value="NZ_CP029550.1"/>
</dbReference>
<organism evidence="1 2">
    <name type="scientific">Methylobacterium durans</name>
    <dbReference type="NCBI Taxonomy" id="2202825"/>
    <lineage>
        <taxon>Bacteria</taxon>
        <taxon>Pseudomonadati</taxon>
        <taxon>Pseudomonadota</taxon>
        <taxon>Alphaproteobacteria</taxon>
        <taxon>Hyphomicrobiales</taxon>
        <taxon>Methylobacteriaceae</taxon>
        <taxon>Methylobacterium</taxon>
    </lineage>
</organism>